<evidence type="ECO:0000259" key="5">
    <source>
        <dbReference type="Pfam" id="PF01743"/>
    </source>
</evidence>
<keyword evidence="2 4" id="KW-0808">Transferase</keyword>
<dbReference type="InterPro" id="IPR002646">
    <property type="entry name" value="PolA_pol_head_dom"/>
</dbReference>
<dbReference type="InterPro" id="IPR043519">
    <property type="entry name" value="NT_sf"/>
</dbReference>
<dbReference type="PANTHER" id="PTHR13734:SF5">
    <property type="entry name" value="CCA TRNA NUCLEOTIDYLTRANSFERASE, MITOCHONDRIAL"/>
    <property type="match status" value="1"/>
</dbReference>
<evidence type="ECO:0000256" key="1">
    <source>
        <dbReference type="ARBA" id="ARBA00007265"/>
    </source>
</evidence>
<keyword evidence="3 4" id="KW-0694">RNA-binding</keyword>
<proteinExistence type="inferred from homology"/>
<dbReference type="Proteomes" id="UP000626092">
    <property type="component" value="Unassembled WGS sequence"/>
</dbReference>
<dbReference type="Pfam" id="PF01743">
    <property type="entry name" value="PolyA_pol"/>
    <property type="match status" value="1"/>
</dbReference>
<comment type="similarity">
    <text evidence="1 4">Belongs to the tRNA nucleotidyltransferase/poly(A) polymerase family.</text>
</comment>
<dbReference type="EMBL" id="WJXA01000013">
    <property type="protein sequence ID" value="KAF7119659.1"/>
    <property type="molecule type" value="Genomic_DNA"/>
</dbReference>
<evidence type="ECO:0000256" key="2">
    <source>
        <dbReference type="ARBA" id="ARBA00022679"/>
    </source>
</evidence>
<dbReference type="GO" id="GO:0052929">
    <property type="term" value="F:ATP:3'-cytidine-cytidine-tRNA adenylyltransferase activity"/>
    <property type="evidence" value="ECO:0007669"/>
    <property type="project" value="TreeGrafter"/>
</dbReference>
<comment type="caution">
    <text evidence="6">The sequence shown here is derived from an EMBL/GenBank/DDBJ whole genome shotgun (WGS) entry which is preliminary data.</text>
</comment>
<dbReference type="OrthoDB" id="445712at2759"/>
<sequence>MLLFYFLLQVTRHSDLYTEIRIAGGWVRDKLLDRQRASDRIKVVVDNMNGRKFCEKVNLLLSSRGERVQKITDIRHKSSRCLERARMLLFDMCIDFVELRSEHYTESSNEEVRAAIDSDVKAAINLKFWRETIGHEVYLMMSSAKENQHEIRMICDMQLFWDVFNVDSLPPNPDVLETFCLAYMDDAWRLMQRVQLSTFSREQRRLALYAALFRPLCDRACVGQGAVRLLFQKSLMLKSSDGEKVRSLHWYAPIFSALFPLFLAIADPKPPPADYFCDGGYETVFTLDEISLSLRVKSGMIFHVIGDLWHVLLLLSTLLYRSTDDATAATCSLEDCLDVFHKVEGLIKNMCLENTSKDKPLLNGTDILGMLYIVSGPLVGRMKIKGLQWQLAHPSGTAEDCGNWMGKQFPLFF</sequence>
<dbReference type="GO" id="GO:0052927">
    <property type="term" value="F:CC tRNA cytidylyltransferase activity"/>
    <property type="evidence" value="ECO:0007669"/>
    <property type="project" value="TreeGrafter"/>
</dbReference>
<dbReference type="SUPFAM" id="SSF81301">
    <property type="entry name" value="Nucleotidyltransferase"/>
    <property type="match status" value="1"/>
</dbReference>
<name>A0A834FX93_RHOSS</name>
<protein>
    <recommendedName>
        <fullName evidence="5">Poly A polymerase head domain-containing protein</fullName>
    </recommendedName>
</protein>
<dbReference type="PANTHER" id="PTHR13734">
    <property type="entry name" value="TRNA-NUCLEOTIDYLTRANSFERASE"/>
    <property type="match status" value="1"/>
</dbReference>
<dbReference type="GO" id="GO:0001680">
    <property type="term" value="P:tRNA 3'-terminal CCA addition"/>
    <property type="evidence" value="ECO:0007669"/>
    <property type="project" value="TreeGrafter"/>
</dbReference>
<feature type="domain" description="Poly A polymerase head" evidence="5">
    <location>
        <begin position="21"/>
        <end position="111"/>
    </location>
</feature>
<dbReference type="AlphaFoldDB" id="A0A834FX93"/>
<evidence type="ECO:0000256" key="3">
    <source>
        <dbReference type="ARBA" id="ARBA00022884"/>
    </source>
</evidence>
<gene>
    <name evidence="6" type="ORF">RHSIM_Rhsim13G0160800</name>
</gene>
<organism evidence="6 7">
    <name type="scientific">Rhododendron simsii</name>
    <name type="common">Sims's rhododendron</name>
    <dbReference type="NCBI Taxonomy" id="118357"/>
    <lineage>
        <taxon>Eukaryota</taxon>
        <taxon>Viridiplantae</taxon>
        <taxon>Streptophyta</taxon>
        <taxon>Embryophyta</taxon>
        <taxon>Tracheophyta</taxon>
        <taxon>Spermatophyta</taxon>
        <taxon>Magnoliopsida</taxon>
        <taxon>eudicotyledons</taxon>
        <taxon>Gunneridae</taxon>
        <taxon>Pentapetalae</taxon>
        <taxon>asterids</taxon>
        <taxon>Ericales</taxon>
        <taxon>Ericaceae</taxon>
        <taxon>Ericoideae</taxon>
        <taxon>Rhodoreae</taxon>
        <taxon>Rhododendron</taxon>
    </lineage>
</organism>
<evidence type="ECO:0000313" key="7">
    <source>
        <dbReference type="Proteomes" id="UP000626092"/>
    </source>
</evidence>
<reference evidence="6" key="1">
    <citation type="submission" date="2019-11" db="EMBL/GenBank/DDBJ databases">
        <authorList>
            <person name="Liu Y."/>
            <person name="Hou J."/>
            <person name="Li T.-Q."/>
            <person name="Guan C.-H."/>
            <person name="Wu X."/>
            <person name="Wu H.-Z."/>
            <person name="Ling F."/>
            <person name="Zhang R."/>
            <person name="Shi X.-G."/>
            <person name="Ren J.-P."/>
            <person name="Chen E.-F."/>
            <person name="Sun J.-M."/>
        </authorList>
    </citation>
    <scope>NUCLEOTIDE SEQUENCE</scope>
    <source>
        <strain evidence="6">Adult_tree_wgs_1</strain>
        <tissue evidence="6">Leaves</tissue>
    </source>
</reference>
<dbReference type="Gene3D" id="3.30.460.10">
    <property type="entry name" value="Beta Polymerase, domain 2"/>
    <property type="match status" value="1"/>
</dbReference>
<keyword evidence="7" id="KW-1185">Reference proteome</keyword>
<evidence type="ECO:0000256" key="4">
    <source>
        <dbReference type="RuleBase" id="RU003953"/>
    </source>
</evidence>
<accession>A0A834FX93</accession>
<evidence type="ECO:0000313" key="6">
    <source>
        <dbReference type="EMBL" id="KAF7119659.1"/>
    </source>
</evidence>
<dbReference type="GO" id="GO:0003723">
    <property type="term" value="F:RNA binding"/>
    <property type="evidence" value="ECO:0007669"/>
    <property type="project" value="UniProtKB-KW"/>
</dbReference>